<evidence type="ECO:0000256" key="4">
    <source>
        <dbReference type="ARBA" id="ARBA00022448"/>
    </source>
</evidence>
<dbReference type="PANTHER" id="PTHR42930">
    <property type="entry name" value="PHOSPHATE-SPECIFIC TRANSPORT SYSTEM ACCESSORY PROTEIN PHOU"/>
    <property type="match status" value="1"/>
</dbReference>
<keyword evidence="10" id="KW-1185">Reference proteome</keyword>
<name>A0A096BBL9_FLAPL</name>
<dbReference type="GO" id="GO:0030643">
    <property type="term" value="P:intracellular phosphate ion homeostasis"/>
    <property type="evidence" value="ECO:0007669"/>
    <property type="project" value="InterPro"/>
</dbReference>
<gene>
    <name evidence="9" type="ORF">HMPREF9460_00766</name>
</gene>
<dbReference type="PATRIC" id="fig|742738.3.peg.800"/>
<dbReference type="NCBIfam" id="TIGR02135">
    <property type="entry name" value="phoU_full"/>
    <property type="match status" value="1"/>
</dbReference>
<keyword evidence="6 7" id="KW-0592">Phosphate transport</keyword>
<dbReference type="EMBL" id="ADLO01000028">
    <property type="protein sequence ID" value="KGF56773.1"/>
    <property type="molecule type" value="Genomic_DNA"/>
</dbReference>
<evidence type="ECO:0000256" key="3">
    <source>
        <dbReference type="ARBA" id="ARBA00011738"/>
    </source>
</evidence>
<dbReference type="GO" id="GO:0005737">
    <property type="term" value="C:cytoplasm"/>
    <property type="evidence" value="ECO:0007669"/>
    <property type="project" value="UniProtKB-SubCell"/>
</dbReference>
<evidence type="ECO:0000313" key="10">
    <source>
        <dbReference type="Proteomes" id="UP000029585"/>
    </source>
</evidence>
<evidence type="ECO:0000259" key="8">
    <source>
        <dbReference type="Pfam" id="PF01895"/>
    </source>
</evidence>
<comment type="subunit">
    <text evidence="3 7">Homodimer.</text>
</comment>
<feature type="domain" description="PhoU" evidence="8">
    <location>
        <begin position="119"/>
        <end position="204"/>
    </location>
</feature>
<accession>A0A096BBL9</accession>
<evidence type="ECO:0000256" key="7">
    <source>
        <dbReference type="PIRNR" id="PIRNR003107"/>
    </source>
</evidence>
<dbReference type="InterPro" id="IPR026022">
    <property type="entry name" value="PhoU_dom"/>
</dbReference>
<dbReference type="FunFam" id="1.20.58.220:FF:000004">
    <property type="entry name" value="Phosphate-specific transport system accessory protein PhoU"/>
    <property type="match status" value="1"/>
</dbReference>
<keyword evidence="5 7" id="KW-0963">Cytoplasm</keyword>
<evidence type="ECO:0000313" key="9">
    <source>
        <dbReference type="EMBL" id="KGF56773.1"/>
    </source>
</evidence>
<dbReference type="PANTHER" id="PTHR42930:SF3">
    <property type="entry name" value="PHOSPHATE-SPECIFIC TRANSPORT SYSTEM ACCESSORY PROTEIN PHOU"/>
    <property type="match status" value="1"/>
</dbReference>
<dbReference type="AlphaFoldDB" id="A0A096BBL9"/>
<dbReference type="eggNOG" id="COG0704">
    <property type="taxonomic scope" value="Bacteria"/>
</dbReference>
<proteinExistence type="inferred from homology"/>
<dbReference type="SUPFAM" id="SSF109755">
    <property type="entry name" value="PhoU-like"/>
    <property type="match status" value="1"/>
</dbReference>
<feature type="domain" description="PhoU" evidence="8">
    <location>
        <begin position="18"/>
        <end position="103"/>
    </location>
</feature>
<reference evidence="9 10" key="1">
    <citation type="submission" date="2011-08" db="EMBL/GenBank/DDBJ databases">
        <title>The Genome Sequence of Clostridium orbiscindens 1_3_50AFAA.</title>
        <authorList>
            <consortium name="The Broad Institute Genome Sequencing Platform"/>
            <person name="Earl A."/>
            <person name="Ward D."/>
            <person name="Feldgarden M."/>
            <person name="Gevers D."/>
            <person name="Daigneault M."/>
            <person name="Strauss J."/>
            <person name="Allen-Vercoe E."/>
            <person name="Young S.K."/>
            <person name="Zeng Q."/>
            <person name="Gargeya S."/>
            <person name="Fitzgerald M."/>
            <person name="Haas B."/>
            <person name="Abouelleil A."/>
            <person name="Alvarado L."/>
            <person name="Arachchi H.M."/>
            <person name="Berlin A."/>
            <person name="Brown A."/>
            <person name="Chapman S.B."/>
            <person name="Chen Z."/>
            <person name="Dunbar C."/>
            <person name="Freedman E."/>
            <person name="Gearin G."/>
            <person name="Gellesch M."/>
            <person name="Goldberg J."/>
            <person name="Griggs A."/>
            <person name="Gujja S."/>
            <person name="Heiman D."/>
            <person name="Howarth C."/>
            <person name="Larson L."/>
            <person name="Lui A."/>
            <person name="MacDonald P.J.P."/>
            <person name="Montmayeur A."/>
            <person name="Murphy C."/>
            <person name="Neiman D."/>
            <person name="Pearson M."/>
            <person name="Priest M."/>
            <person name="Roberts A."/>
            <person name="Saif S."/>
            <person name="Shea T."/>
            <person name="Shenoy N."/>
            <person name="Sisk P."/>
            <person name="Stolte C."/>
            <person name="Sykes S."/>
            <person name="Wortman J."/>
            <person name="Nusbaum C."/>
            <person name="Birren B."/>
        </authorList>
    </citation>
    <scope>NUCLEOTIDE SEQUENCE [LARGE SCALE GENOMIC DNA]</scope>
    <source>
        <strain evidence="9 10">1_3_50AFAA</strain>
    </source>
</reference>
<sequence>MRKTFDAELQELNYEMIDMAAAAEDAIDVVTESLASGDDAAAKSAVEMTRSMDQMERDIENRCLRLLLQQQPVARDLRTISAAMKMVTDLQRIGDQCANIAEISLLLKEQKQTRTLADIRTMSQKAGVMVKRSIFAYVNRDTEAAQAVIALDDEVDALFRTIKGELVELIAGNRDEADQAIDLIIIAKYLERIADHAVNIAQWAIFCVTGEILG</sequence>
<evidence type="ECO:0000256" key="5">
    <source>
        <dbReference type="ARBA" id="ARBA00022490"/>
    </source>
</evidence>
<protein>
    <recommendedName>
        <fullName evidence="7">Phosphate-specific transport system accessory protein PhoU</fullName>
    </recommendedName>
</protein>
<comment type="similarity">
    <text evidence="2 7">Belongs to the PhoU family.</text>
</comment>
<dbReference type="Pfam" id="PF01895">
    <property type="entry name" value="PhoU"/>
    <property type="match status" value="2"/>
</dbReference>
<dbReference type="Proteomes" id="UP000029585">
    <property type="component" value="Unassembled WGS sequence"/>
</dbReference>
<organism evidence="9 10">
    <name type="scientific">Flavonifractor plautii 1_3_50AFAA</name>
    <dbReference type="NCBI Taxonomy" id="742738"/>
    <lineage>
        <taxon>Bacteria</taxon>
        <taxon>Bacillati</taxon>
        <taxon>Bacillota</taxon>
        <taxon>Clostridia</taxon>
        <taxon>Eubacteriales</taxon>
        <taxon>Oscillospiraceae</taxon>
        <taxon>Flavonifractor</taxon>
    </lineage>
</organism>
<dbReference type="InterPro" id="IPR038078">
    <property type="entry name" value="PhoU-like_sf"/>
</dbReference>
<comment type="caution">
    <text evidence="9">The sequence shown here is derived from an EMBL/GenBank/DDBJ whole genome shotgun (WGS) entry which is preliminary data.</text>
</comment>
<dbReference type="Gene3D" id="1.20.58.220">
    <property type="entry name" value="Phosphate transport system protein phou homolog 2, domain 2"/>
    <property type="match status" value="1"/>
</dbReference>
<dbReference type="GeneID" id="63974330"/>
<comment type="function">
    <text evidence="7">Plays a role in the regulation of phosphate uptake.</text>
</comment>
<keyword evidence="4 7" id="KW-0813">Transport</keyword>
<dbReference type="RefSeq" id="WP_007490679.1">
    <property type="nucleotide sequence ID" value="NZ_KN174161.1"/>
</dbReference>
<dbReference type="InterPro" id="IPR028366">
    <property type="entry name" value="PhoU"/>
</dbReference>
<evidence type="ECO:0000256" key="1">
    <source>
        <dbReference type="ARBA" id="ARBA00004496"/>
    </source>
</evidence>
<dbReference type="GO" id="GO:0045936">
    <property type="term" value="P:negative regulation of phosphate metabolic process"/>
    <property type="evidence" value="ECO:0007669"/>
    <property type="project" value="InterPro"/>
</dbReference>
<dbReference type="HOGENOM" id="CLU_078518_3_0_9"/>
<evidence type="ECO:0000256" key="6">
    <source>
        <dbReference type="ARBA" id="ARBA00022592"/>
    </source>
</evidence>
<dbReference type="GO" id="GO:0006817">
    <property type="term" value="P:phosphate ion transport"/>
    <property type="evidence" value="ECO:0007669"/>
    <property type="project" value="UniProtKB-KW"/>
</dbReference>
<comment type="subcellular location">
    <subcellularLocation>
        <location evidence="1 7">Cytoplasm</location>
    </subcellularLocation>
</comment>
<evidence type="ECO:0000256" key="2">
    <source>
        <dbReference type="ARBA" id="ARBA00008107"/>
    </source>
</evidence>
<dbReference type="PIRSF" id="PIRSF003107">
    <property type="entry name" value="PhoU"/>
    <property type="match status" value="1"/>
</dbReference>